<dbReference type="Proteomes" id="UP000611554">
    <property type="component" value="Unassembled WGS sequence"/>
</dbReference>
<gene>
    <name evidence="2" type="ORF">GCM10010140_29280</name>
</gene>
<dbReference type="InterPro" id="IPR010093">
    <property type="entry name" value="SinI_DNA-bd"/>
</dbReference>
<reference evidence="3" key="1">
    <citation type="journal article" date="2019" name="Int. J. Syst. Evol. Microbiol.">
        <title>The Global Catalogue of Microorganisms (GCM) 10K type strain sequencing project: providing services to taxonomists for standard genome sequencing and annotation.</title>
        <authorList>
            <consortium name="The Broad Institute Genomics Platform"/>
            <consortium name="The Broad Institute Genome Sequencing Center for Infectious Disease"/>
            <person name="Wu L."/>
            <person name="Ma J."/>
        </authorList>
    </citation>
    <scope>NUCLEOTIDE SEQUENCE [LARGE SCALE GENOMIC DNA]</scope>
    <source>
        <strain evidence="3">JCM 3115</strain>
    </source>
</reference>
<dbReference type="SUPFAM" id="SSF46955">
    <property type="entry name" value="Putative DNA-binding domain"/>
    <property type="match status" value="1"/>
</dbReference>
<dbReference type="Pfam" id="PF12728">
    <property type="entry name" value="HTH_17"/>
    <property type="match status" value="1"/>
</dbReference>
<dbReference type="RefSeq" id="WP_229811257.1">
    <property type="nucleotide sequence ID" value="NZ_BMQJ01000006.1"/>
</dbReference>
<sequence>MQEQTISPAVLEMARALVAAGFAATSAEPANEPVPHQERRKPYRVAEVARILDVHQSTVYREIESGRLRAFRVGNRRGTLRIPADAFEDYRLRLVLAASETPDEVA</sequence>
<dbReference type="EMBL" id="BMQJ01000006">
    <property type="protein sequence ID" value="GGP97382.1"/>
    <property type="molecule type" value="Genomic_DNA"/>
</dbReference>
<organism evidence="2 3">
    <name type="scientific">Streptosporangium pseudovulgare</name>
    <dbReference type="NCBI Taxonomy" id="35765"/>
    <lineage>
        <taxon>Bacteria</taxon>
        <taxon>Bacillati</taxon>
        <taxon>Actinomycetota</taxon>
        <taxon>Actinomycetes</taxon>
        <taxon>Streptosporangiales</taxon>
        <taxon>Streptosporangiaceae</taxon>
        <taxon>Streptosporangium</taxon>
    </lineage>
</organism>
<keyword evidence="3" id="KW-1185">Reference proteome</keyword>
<feature type="domain" description="Helix-turn-helix" evidence="1">
    <location>
        <begin position="43"/>
        <end position="91"/>
    </location>
</feature>
<evidence type="ECO:0000313" key="3">
    <source>
        <dbReference type="Proteomes" id="UP000611554"/>
    </source>
</evidence>
<evidence type="ECO:0000313" key="2">
    <source>
        <dbReference type="EMBL" id="GGP97382.1"/>
    </source>
</evidence>
<name>A0ABQ2QW87_9ACTN</name>
<comment type="caution">
    <text evidence="2">The sequence shown here is derived from an EMBL/GenBank/DDBJ whole genome shotgun (WGS) entry which is preliminary data.</text>
</comment>
<dbReference type="NCBIfam" id="TIGR01764">
    <property type="entry name" value="excise"/>
    <property type="match status" value="1"/>
</dbReference>
<protein>
    <recommendedName>
        <fullName evidence="1">Helix-turn-helix domain-containing protein</fullName>
    </recommendedName>
</protein>
<proteinExistence type="predicted"/>
<dbReference type="InterPro" id="IPR041657">
    <property type="entry name" value="HTH_17"/>
</dbReference>
<dbReference type="InterPro" id="IPR009061">
    <property type="entry name" value="DNA-bd_dom_put_sf"/>
</dbReference>
<accession>A0ABQ2QW87</accession>
<evidence type="ECO:0000259" key="1">
    <source>
        <dbReference type="Pfam" id="PF12728"/>
    </source>
</evidence>